<dbReference type="PANTHER" id="PTHR47554">
    <property type="entry name" value="SORTING NEXIN MVP1"/>
    <property type="match status" value="1"/>
</dbReference>
<keyword evidence="7" id="KW-0472">Membrane</keyword>
<dbReference type="InterPro" id="IPR028662">
    <property type="entry name" value="SNX8/Mvp1"/>
</dbReference>
<comment type="similarity">
    <text evidence="3">Belongs to the sorting nexin family.</text>
</comment>
<dbReference type="GO" id="GO:0016020">
    <property type="term" value="C:membrane"/>
    <property type="evidence" value="ECO:0007669"/>
    <property type="project" value="UniProtKB-SubCell"/>
</dbReference>
<keyword evidence="11" id="KW-1185">Reference proteome</keyword>
<evidence type="ECO:0000256" key="3">
    <source>
        <dbReference type="ARBA" id="ARBA00010883"/>
    </source>
</evidence>
<evidence type="ECO:0000256" key="6">
    <source>
        <dbReference type="ARBA" id="ARBA00022927"/>
    </source>
</evidence>
<evidence type="ECO:0000256" key="8">
    <source>
        <dbReference type="SAM" id="MobiDB-lite"/>
    </source>
</evidence>
<dbReference type="GO" id="GO:0005768">
    <property type="term" value="C:endosome"/>
    <property type="evidence" value="ECO:0007669"/>
    <property type="project" value="TreeGrafter"/>
</dbReference>
<dbReference type="KEGG" id="bnn:FOA43_003189"/>
<name>A0A875RVU7_EENNA</name>
<reference evidence="10" key="1">
    <citation type="submission" date="2020-10" db="EMBL/GenBank/DDBJ databases">
        <authorList>
            <person name="Roach M.J.R."/>
        </authorList>
    </citation>
    <scope>NUCLEOTIDE SEQUENCE</scope>
    <source>
        <strain evidence="10">CBS 1945</strain>
    </source>
</reference>
<gene>
    <name evidence="10" type="ORF">FOA43_003189</name>
</gene>
<evidence type="ECO:0000256" key="2">
    <source>
        <dbReference type="ARBA" id="ARBA00004496"/>
    </source>
</evidence>
<dbReference type="GO" id="GO:0006623">
    <property type="term" value="P:protein targeting to vacuole"/>
    <property type="evidence" value="ECO:0007669"/>
    <property type="project" value="TreeGrafter"/>
</dbReference>
<dbReference type="EMBL" id="CP064814">
    <property type="protein sequence ID" value="QPG75827.1"/>
    <property type="molecule type" value="Genomic_DNA"/>
</dbReference>
<evidence type="ECO:0000256" key="7">
    <source>
        <dbReference type="ARBA" id="ARBA00023136"/>
    </source>
</evidence>
<evidence type="ECO:0000256" key="5">
    <source>
        <dbReference type="ARBA" id="ARBA00022490"/>
    </source>
</evidence>
<dbReference type="OrthoDB" id="10064318at2759"/>
<dbReference type="PANTHER" id="PTHR47554:SF1">
    <property type="entry name" value="SORTING NEXIN MVP1"/>
    <property type="match status" value="1"/>
</dbReference>
<evidence type="ECO:0000313" key="10">
    <source>
        <dbReference type="EMBL" id="QPG75827.1"/>
    </source>
</evidence>
<keyword evidence="6" id="KW-0653">Protein transport</keyword>
<evidence type="ECO:0000256" key="4">
    <source>
        <dbReference type="ARBA" id="ARBA00022448"/>
    </source>
</evidence>
<dbReference type="AlphaFoldDB" id="A0A875RVU7"/>
<comment type="subcellular location">
    <subcellularLocation>
        <location evidence="2">Cytoplasm</location>
    </subcellularLocation>
    <subcellularLocation>
        <location evidence="1">Membrane</location>
        <topology evidence="1">Peripheral membrane protein</topology>
    </subcellularLocation>
</comment>
<evidence type="ECO:0000313" key="11">
    <source>
        <dbReference type="Proteomes" id="UP000662931"/>
    </source>
</evidence>
<organism evidence="10 11">
    <name type="scientific">Eeniella nana</name>
    <name type="common">Yeast</name>
    <name type="synonym">Brettanomyces nanus</name>
    <dbReference type="NCBI Taxonomy" id="13502"/>
    <lineage>
        <taxon>Eukaryota</taxon>
        <taxon>Fungi</taxon>
        <taxon>Dikarya</taxon>
        <taxon>Ascomycota</taxon>
        <taxon>Saccharomycotina</taxon>
        <taxon>Pichiomycetes</taxon>
        <taxon>Pichiales</taxon>
        <taxon>Pichiaceae</taxon>
        <taxon>Brettanomyces</taxon>
    </lineage>
</organism>
<sequence>MQLKHPVLCKENLVVMFLTVPNDFTNWKKFANIELTDEFEGVRVHIPSRFKINVNHLLRGLRDNESDDSTGSSPAGGNNMAARNDSVINNITQIWNESPVNHKSVDFVDNFDHLNTSLTRMADLWSKFAFLAERIERRELAVASDHQKAGAFLENFANVNTNVFGMDNIIENRSRKTTEESQNLNIINTILKQAIGFFGNTKKVKEEEMTSVCLDVIENFKKFQDYMASLHFLMERITNYRNESEKRIHILLNKLTRANERLSHIKGKSDIKGSEIDRLVTITTQTSDQLNNLISRIILVKLTFVNEYALYQKTKYIISEVFQDWFRERLKFGDVQQEAVQRLFTDLQDLPLK</sequence>
<dbReference type="RefSeq" id="XP_038779392.1">
    <property type="nucleotide sequence ID" value="XM_038923464.1"/>
</dbReference>
<accession>A0A875RVU7</accession>
<dbReference type="GO" id="GO:0005829">
    <property type="term" value="C:cytosol"/>
    <property type="evidence" value="ECO:0007669"/>
    <property type="project" value="GOC"/>
</dbReference>
<evidence type="ECO:0000256" key="1">
    <source>
        <dbReference type="ARBA" id="ARBA00004170"/>
    </source>
</evidence>
<dbReference type="Proteomes" id="UP000662931">
    <property type="component" value="Chromosome 3"/>
</dbReference>
<keyword evidence="5" id="KW-0963">Cytoplasm</keyword>
<proteinExistence type="inferred from homology"/>
<feature type="region of interest" description="Disordered" evidence="8">
    <location>
        <begin position="63"/>
        <end position="82"/>
    </location>
</feature>
<protein>
    <recommendedName>
        <fullName evidence="9">Sorting nexin 8/Mvp1 BAR domain-containing protein</fullName>
    </recommendedName>
</protein>
<evidence type="ECO:0000259" key="9">
    <source>
        <dbReference type="Pfam" id="PF19566"/>
    </source>
</evidence>
<feature type="domain" description="Sorting nexin 8/Mvp1 BAR" evidence="9">
    <location>
        <begin position="107"/>
        <end position="352"/>
    </location>
</feature>
<dbReference type="GO" id="GO:0032266">
    <property type="term" value="F:phosphatidylinositol-3-phosphate binding"/>
    <property type="evidence" value="ECO:0007669"/>
    <property type="project" value="TreeGrafter"/>
</dbReference>
<dbReference type="GeneID" id="62196590"/>
<dbReference type="InterPro" id="IPR045734">
    <property type="entry name" value="Snx8_BAR_dom"/>
</dbReference>
<keyword evidence="4" id="KW-0813">Transport</keyword>
<dbReference type="Pfam" id="PF19566">
    <property type="entry name" value="Snx8_BAR_dom"/>
    <property type="match status" value="1"/>
</dbReference>
<dbReference type="GO" id="GO:0042147">
    <property type="term" value="P:retrograde transport, endosome to Golgi"/>
    <property type="evidence" value="ECO:0007669"/>
    <property type="project" value="InterPro"/>
</dbReference>